<evidence type="ECO:0000256" key="1">
    <source>
        <dbReference type="SAM" id="Phobius"/>
    </source>
</evidence>
<feature type="transmembrane region" description="Helical" evidence="1">
    <location>
        <begin position="150"/>
        <end position="169"/>
    </location>
</feature>
<keyword evidence="1" id="KW-1133">Transmembrane helix</keyword>
<reference evidence="2" key="1">
    <citation type="submission" date="2020-05" db="EMBL/GenBank/DDBJ databases">
        <authorList>
            <person name="Chiriac C."/>
            <person name="Salcher M."/>
            <person name="Ghai R."/>
            <person name="Kavagutti S V."/>
        </authorList>
    </citation>
    <scope>NUCLEOTIDE SEQUENCE</scope>
</reference>
<dbReference type="InterPro" id="IPR045931">
    <property type="entry name" value="DUF6350"/>
</dbReference>
<keyword evidence="1" id="KW-0812">Transmembrane</keyword>
<dbReference type="Pfam" id="PF19877">
    <property type="entry name" value="DUF6350"/>
    <property type="match status" value="1"/>
</dbReference>
<dbReference type="AlphaFoldDB" id="A0A6J7EK37"/>
<organism evidence="2">
    <name type="scientific">freshwater metagenome</name>
    <dbReference type="NCBI Taxonomy" id="449393"/>
    <lineage>
        <taxon>unclassified sequences</taxon>
        <taxon>metagenomes</taxon>
        <taxon>ecological metagenomes</taxon>
    </lineage>
</organism>
<feature type="transmembrane region" description="Helical" evidence="1">
    <location>
        <begin position="190"/>
        <end position="216"/>
    </location>
</feature>
<feature type="transmembrane region" description="Helical" evidence="1">
    <location>
        <begin position="327"/>
        <end position="347"/>
    </location>
</feature>
<accession>A0A6J7EK37</accession>
<protein>
    <submittedName>
        <fullName evidence="2">Unannotated protein</fullName>
    </submittedName>
</protein>
<feature type="transmembrane region" description="Helical" evidence="1">
    <location>
        <begin position="21"/>
        <end position="50"/>
    </location>
</feature>
<name>A0A6J7EK37_9ZZZZ</name>
<feature type="transmembrane region" description="Helical" evidence="1">
    <location>
        <begin position="222"/>
        <end position="244"/>
    </location>
</feature>
<feature type="transmembrane region" description="Helical" evidence="1">
    <location>
        <begin position="86"/>
        <end position="107"/>
    </location>
</feature>
<dbReference type="EMBL" id="CAFBLS010000176">
    <property type="protein sequence ID" value="CAB4881554.1"/>
    <property type="molecule type" value="Genomic_DNA"/>
</dbReference>
<feature type="transmembrane region" description="Helical" evidence="1">
    <location>
        <begin position="292"/>
        <end position="315"/>
    </location>
</feature>
<feature type="transmembrane region" description="Helical" evidence="1">
    <location>
        <begin position="251"/>
        <end position="272"/>
    </location>
</feature>
<proteinExistence type="predicted"/>
<evidence type="ECO:0000313" key="2">
    <source>
        <dbReference type="EMBL" id="CAB4881554.1"/>
    </source>
</evidence>
<feature type="transmembrane region" description="Helical" evidence="1">
    <location>
        <begin position="119"/>
        <end position="138"/>
    </location>
</feature>
<keyword evidence="1" id="KW-0472">Membrane</keyword>
<gene>
    <name evidence="2" type="ORF">UFOPK3402_01356</name>
</gene>
<sequence>MSVPDDNESFDNSFEERTRSAWMVGPIGALWAAGLGLALLVVPILVLWIASSDGTTDWLEPLRTAGLTWVAGHDVALRVGRATYSLLPWGSLLVWLAILAGAGSWAARSARVASLRDTAWLTLSAASCYALVLAWVSSLTVEPGARTAPTRAFGVGLFVAFIGFGWGALRGSGLLPVMKRRMPTDLRTMLAAALAGALALFGFGAIAAAVSLGMAFDRAVAIQHYLDAGVAGGFALLLLGVGYAPVAAMWSVSYVVGAGISIGPGATLSPFGTAPAEIALPPFPLVAGLPQVVGPSAWALPALGVAAGIVIGLVVGRRGPRSALSRLGIAVGASCIAAIWLAIAARMSFGSLGDVRLVGIGPRSESVALLSGGLLLLGAIPISMIVRPRRSTTIAPDLDDDVLFDREDADV</sequence>
<feature type="transmembrane region" description="Helical" evidence="1">
    <location>
        <begin position="367"/>
        <end position="386"/>
    </location>
</feature>